<dbReference type="KEGG" id="ece:Z1486"/>
<reference evidence="1 2" key="1">
    <citation type="journal article" date="2001" name="Nature">
        <title>Genome sequence of enterohaemorrhagic Escherichia coli O157:H7.</title>
        <authorList>
            <person name="Perna N.T."/>
            <person name="Plunkett G.III."/>
            <person name="Burland V."/>
            <person name="Mau B."/>
            <person name="Glasner J.D."/>
            <person name="Rose D.J."/>
            <person name="Mayhew G.F."/>
            <person name="Evans P.S."/>
            <person name="Gregor J."/>
            <person name="Kirkpatrick H.A."/>
            <person name="Posfai G."/>
            <person name="Hackett J."/>
            <person name="Klink S."/>
            <person name="Boutin A."/>
            <person name="Shao Y."/>
            <person name="Miller L."/>
            <person name="Grotbeck E.J."/>
            <person name="Davis N.W."/>
            <person name="Lim A."/>
            <person name="Dimalanta E."/>
            <person name="Potamousis K."/>
            <person name="Apodaca J."/>
            <person name="Anantharaman T.S."/>
            <person name="Lin J."/>
            <person name="Yen G."/>
            <person name="Schwartz D.C."/>
            <person name="Welch R.A."/>
            <person name="Blattner F.R."/>
        </authorList>
    </citation>
    <scope>NUCLEOTIDE SEQUENCE [LARGE SCALE GENOMIC DNA]</scope>
    <source>
        <strain evidence="2">O157:H7 / EDL933 / ATCC 700927 / EHEC</strain>
    </source>
</reference>
<dbReference type="AlphaFoldDB" id="A0A0H3JD88"/>
<accession>A0A0H3JD88</accession>
<dbReference type="EMBL" id="AE005174">
    <property type="protein sequence ID" value="AAG55607.1"/>
    <property type="molecule type" value="Genomic_DNA"/>
</dbReference>
<organism evidence="1 2">
    <name type="scientific">Escherichia coli O157:H7</name>
    <dbReference type="NCBI Taxonomy" id="83334"/>
    <lineage>
        <taxon>Bacteria</taxon>
        <taxon>Pseudomonadati</taxon>
        <taxon>Pseudomonadota</taxon>
        <taxon>Gammaproteobacteria</taxon>
        <taxon>Enterobacterales</taxon>
        <taxon>Enterobacteriaceae</taxon>
        <taxon>Escherichia</taxon>
    </lineage>
</organism>
<name>A0A0H3JD88_ECO57</name>
<gene>
    <name evidence="1" type="ordered locus">Z1486</name>
</gene>
<protein>
    <submittedName>
        <fullName evidence="1">Uncharacterized protein</fullName>
    </submittedName>
</protein>
<sequence length="567" mass="61693">MMPIAILANSIINPLIFKPEAVKGISMPYIDITTMRGMMPRVVTSMLPEHSAVLAEDCHFRFGVITPERQISGVEKTFTIKPKTIFHYRDDFWFAWPDVVDVIRSPIAQDPHGRIYYTDGRFPKVTDATIATKGDGNHPTSSYRLGIPAPTTAPVCTVQQGGDVSDDNPNDDETRFYTETFVSDYGEEGPPGPASLEVTLRTPGTAVQLTLAPVPLQNASIKRRRIYRSASGGGEADFLLVAELDASVLSYTDKIPAKNLGPSLATWDYLPPPENMTGLCLMANGIAAGFAGNEVMFSEAYLPYAWPEVNRHTTAEDIVAICPLGTSLVVATKGEPYLFSGVSPSTISGSKIPSMQACLSRRSMVAMEGFVLYAGTNGLVSVDANGNVALATEQIVSPEQWQSQFNPASIVAYPWRGEYIACYTKPDGKQDVFVFSPVNMDIRYLSTPFDCAWVDLAKDMMRVVTGDKMSVLAGGALPSTIRWHSKIFSLPERTSFSCIRVKSPAPERVGITIMADDVPVIHFAPGTFKGSVVRLPAATGQNWQVMVSGFGQVERITLSTSMSEMPV</sequence>
<evidence type="ECO:0000313" key="2">
    <source>
        <dbReference type="Proteomes" id="UP000002519"/>
    </source>
</evidence>
<dbReference type="PIR" id="C85643">
    <property type="entry name" value="C85643"/>
</dbReference>
<proteinExistence type="predicted"/>
<evidence type="ECO:0000313" key="1">
    <source>
        <dbReference type="EMBL" id="AAG55607.1"/>
    </source>
</evidence>
<dbReference type="Proteomes" id="UP000002519">
    <property type="component" value="Chromosome"/>
</dbReference>
<dbReference type="PATRIC" id="fig|386585.9.peg.1338"/>
<dbReference type="PIR" id="H90782">
    <property type="entry name" value="H90782"/>
</dbReference>